<dbReference type="InterPro" id="IPR002487">
    <property type="entry name" value="TF_Kbox"/>
</dbReference>
<feature type="region of interest" description="Disordered" evidence="1">
    <location>
        <begin position="1"/>
        <end position="25"/>
    </location>
</feature>
<reference evidence="3" key="1">
    <citation type="submission" date="2025-08" db="UniProtKB">
        <authorList>
            <consortium name="RefSeq"/>
        </authorList>
    </citation>
    <scope>IDENTIFICATION</scope>
</reference>
<proteinExistence type="predicted"/>
<evidence type="ECO:0000313" key="3">
    <source>
        <dbReference type="RefSeq" id="XP_016485253.1"/>
    </source>
</evidence>
<name>A0A1S4B8Y4_TOBAC</name>
<dbReference type="AlphaFoldDB" id="A0A1S4B8Y4"/>
<feature type="domain" description="K-box" evidence="2">
    <location>
        <begin position="18"/>
        <end position="105"/>
    </location>
</feature>
<evidence type="ECO:0000256" key="1">
    <source>
        <dbReference type="SAM" id="MobiDB-lite"/>
    </source>
</evidence>
<dbReference type="Pfam" id="PF01486">
    <property type="entry name" value="K-box"/>
    <property type="match status" value="1"/>
</dbReference>
<evidence type="ECO:0000259" key="2">
    <source>
        <dbReference type="PROSITE" id="PS51297"/>
    </source>
</evidence>
<dbReference type="GO" id="GO:0003700">
    <property type="term" value="F:DNA-binding transcription factor activity"/>
    <property type="evidence" value="ECO:0007669"/>
    <property type="project" value="InterPro"/>
</dbReference>
<sequence>MQDNYQPQPQAQLQTHVQKQEQKEVDSLKDELSRLNIKQLRLFGKDLNGLGLNELRLLEHQLNEGLLAIKDMKEEKAVLESETLRRQARQAFIFVSIDLQSITPPFSFPVVTD</sequence>
<gene>
    <name evidence="3" type="primary">LOC107805695</name>
</gene>
<dbReference type="STRING" id="4097.A0A1S4B8Y4"/>
<dbReference type="PaxDb" id="4097-A0A1S4B8Y4"/>
<dbReference type="KEGG" id="nta:107805695"/>
<organism evidence="3">
    <name type="scientific">Nicotiana tabacum</name>
    <name type="common">Common tobacco</name>
    <dbReference type="NCBI Taxonomy" id="4097"/>
    <lineage>
        <taxon>Eukaryota</taxon>
        <taxon>Viridiplantae</taxon>
        <taxon>Streptophyta</taxon>
        <taxon>Embryophyta</taxon>
        <taxon>Tracheophyta</taxon>
        <taxon>Spermatophyta</taxon>
        <taxon>Magnoliopsida</taxon>
        <taxon>eudicotyledons</taxon>
        <taxon>Gunneridae</taxon>
        <taxon>Pentapetalae</taxon>
        <taxon>asterids</taxon>
        <taxon>lamiids</taxon>
        <taxon>Solanales</taxon>
        <taxon>Solanaceae</taxon>
        <taxon>Nicotianoideae</taxon>
        <taxon>Nicotianeae</taxon>
        <taxon>Nicotiana</taxon>
    </lineage>
</organism>
<protein>
    <submittedName>
        <fullName evidence="3">Agamous-like MADS-box protein AGL15</fullName>
    </submittedName>
</protein>
<accession>A0A1S4B8Y4</accession>
<dbReference type="PROSITE" id="PS51297">
    <property type="entry name" value="K_BOX"/>
    <property type="match status" value="1"/>
</dbReference>
<dbReference type="GO" id="GO:0005634">
    <property type="term" value="C:nucleus"/>
    <property type="evidence" value="ECO:0007669"/>
    <property type="project" value="InterPro"/>
</dbReference>
<dbReference type="RefSeq" id="XP_016485253.1">
    <property type="nucleotide sequence ID" value="XM_016629767.1"/>
</dbReference>
<feature type="compositionally biased region" description="Polar residues" evidence="1">
    <location>
        <begin position="1"/>
        <end position="17"/>
    </location>
</feature>